<dbReference type="Gene3D" id="3.40.50.720">
    <property type="entry name" value="NAD(P)-binding Rossmann-like Domain"/>
    <property type="match status" value="1"/>
</dbReference>
<dbReference type="InterPro" id="IPR013154">
    <property type="entry name" value="ADH-like_N"/>
</dbReference>
<proteinExistence type="predicted"/>
<organism evidence="3 4">
    <name type="scientific">Pseudooceanicola lipolyticus</name>
    <dbReference type="NCBI Taxonomy" id="2029104"/>
    <lineage>
        <taxon>Bacteria</taxon>
        <taxon>Pseudomonadati</taxon>
        <taxon>Pseudomonadota</taxon>
        <taxon>Alphaproteobacteria</taxon>
        <taxon>Rhodobacterales</taxon>
        <taxon>Paracoccaceae</taxon>
        <taxon>Pseudooceanicola</taxon>
    </lineage>
</organism>
<dbReference type="Gene3D" id="3.90.180.10">
    <property type="entry name" value="Medium-chain alcohol dehydrogenases, catalytic domain"/>
    <property type="match status" value="1"/>
</dbReference>
<dbReference type="PANTHER" id="PTHR43677">
    <property type="entry name" value="SHORT-CHAIN DEHYDROGENASE/REDUCTASE"/>
    <property type="match status" value="1"/>
</dbReference>
<dbReference type="InterPro" id="IPR011032">
    <property type="entry name" value="GroES-like_sf"/>
</dbReference>
<feature type="domain" description="Enoyl reductase (ER)" evidence="2">
    <location>
        <begin position="10"/>
        <end position="328"/>
    </location>
</feature>
<dbReference type="InterPro" id="IPR020843">
    <property type="entry name" value="ER"/>
</dbReference>
<gene>
    <name evidence="3" type="ORF">CVM52_10390</name>
</gene>
<dbReference type="InterPro" id="IPR036291">
    <property type="entry name" value="NAD(P)-bd_dom_sf"/>
</dbReference>
<dbReference type="PANTHER" id="PTHR43677:SF4">
    <property type="entry name" value="QUINONE OXIDOREDUCTASE-LIKE PROTEIN 2"/>
    <property type="match status" value="1"/>
</dbReference>
<dbReference type="InterPro" id="IPR051397">
    <property type="entry name" value="Zn-ADH-like_protein"/>
</dbReference>
<dbReference type="SUPFAM" id="SSF51735">
    <property type="entry name" value="NAD(P)-binding Rossmann-fold domains"/>
    <property type="match status" value="1"/>
</dbReference>
<dbReference type="EMBL" id="PGTB01000031">
    <property type="protein sequence ID" value="PJE36778.1"/>
    <property type="molecule type" value="Genomic_DNA"/>
</dbReference>
<dbReference type="Pfam" id="PF00107">
    <property type="entry name" value="ADH_zinc_N"/>
    <property type="match status" value="1"/>
</dbReference>
<dbReference type="InterPro" id="IPR013149">
    <property type="entry name" value="ADH-like_C"/>
</dbReference>
<accession>A0A2M8J1Z2</accession>
<dbReference type="SMART" id="SM00829">
    <property type="entry name" value="PKS_ER"/>
    <property type="match status" value="1"/>
</dbReference>
<evidence type="ECO:0000256" key="1">
    <source>
        <dbReference type="SAM" id="MobiDB-lite"/>
    </source>
</evidence>
<dbReference type="SUPFAM" id="SSF50129">
    <property type="entry name" value="GroES-like"/>
    <property type="match status" value="1"/>
</dbReference>
<reference evidence="3 4" key="1">
    <citation type="journal article" date="2018" name="Int. J. Syst. Evol. Microbiol.">
        <title>Pseudooceanicola lipolyticus sp. nov., a marine alphaproteobacterium, reclassification of Oceanicola flagellatus as Pseudooceanicola flagellatus comb. nov. and emended description of the genus Pseudooceanicola.</title>
        <authorList>
            <person name="Huang M.-M."/>
            <person name="Guo L.-L."/>
            <person name="Wu Y.-H."/>
            <person name="Lai Q.-L."/>
            <person name="Shao Z.-Z."/>
            <person name="Wang C.-S."/>
            <person name="Wu M."/>
            <person name="Xu X.-W."/>
        </authorList>
    </citation>
    <scope>NUCLEOTIDE SEQUENCE [LARGE SCALE GENOMIC DNA]</scope>
    <source>
        <strain evidence="3 4">157</strain>
    </source>
</reference>
<comment type="caution">
    <text evidence="3">The sequence shown here is derived from an EMBL/GenBank/DDBJ whole genome shotgun (WGS) entry which is preliminary data.</text>
</comment>
<evidence type="ECO:0000313" key="3">
    <source>
        <dbReference type="EMBL" id="PJE36778.1"/>
    </source>
</evidence>
<evidence type="ECO:0000313" key="4">
    <source>
        <dbReference type="Proteomes" id="UP000231553"/>
    </source>
</evidence>
<name>A0A2M8J1Z2_9RHOB</name>
<dbReference type="RefSeq" id="WP_100162438.1">
    <property type="nucleotide sequence ID" value="NZ_PGTB01000031.1"/>
</dbReference>
<dbReference type="Pfam" id="PF08240">
    <property type="entry name" value="ADH_N"/>
    <property type="match status" value="1"/>
</dbReference>
<dbReference type="OrthoDB" id="4190732at2"/>
<protein>
    <submittedName>
        <fullName evidence="3">NADPH:quinone oxidoreductase</fullName>
    </submittedName>
</protein>
<keyword evidence="4" id="KW-1185">Reference proteome</keyword>
<dbReference type="Proteomes" id="UP000231553">
    <property type="component" value="Unassembled WGS sequence"/>
</dbReference>
<evidence type="ECO:0000259" key="2">
    <source>
        <dbReference type="SMART" id="SM00829"/>
    </source>
</evidence>
<feature type="region of interest" description="Disordered" evidence="1">
    <location>
        <begin position="1"/>
        <end position="26"/>
    </location>
</feature>
<dbReference type="CDD" id="cd08241">
    <property type="entry name" value="QOR1"/>
    <property type="match status" value="1"/>
</dbReference>
<dbReference type="AlphaFoldDB" id="A0A2M8J1Z2"/>
<sequence>MKAMFSTAVGGPDSLELTELDTPQPGTGEVLVRTRASGVNFPDVLMLRDLYQFKPPRPFAPGGEIAGEIAAVGAGVTGFAAGDRVLGLTGHGGFATHTLAGPDRLVRIPDEMPFEDAACFIFTYGTSYYALKDRAQLKPGETLLILGAAGGVGSAAIELGKAMGARVIAAVSSSDKAAFCSDCGADATVIYDRELDKDGQKAFSQQIKEAAGPHGCDVVYDAVGGAYAEPAVRALAWQGRFLVVGFPAGIPKLPLNLVLLKGCQIVGVFWGDATRRDPEGHARNVAELFDMYKKGQIKPRISASFPLAQAAEALTLMQDRKVLGKVVVTTD</sequence>
<dbReference type="GO" id="GO:0016491">
    <property type="term" value="F:oxidoreductase activity"/>
    <property type="evidence" value="ECO:0007669"/>
    <property type="project" value="InterPro"/>
</dbReference>